<evidence type="ECO:0000256" key="2">
    <source>
        <dbReference type="RuleBase" id="RU369070"/>
    </source>
</evidence>
<dbReference type="PANTHER" id="PTHR43176:SF3">
    <property type="entry name" value="3-HYDROXYISOBUTYRYL-COA HYDROLASE, MITOCHONDRIAL"/>
    <property type="match status" value="1"/>
</dbReference>
<comment type="similarity">
    <text evidence="2">Belongs to the enoyl-CoA hydratase/isomerase family.</text>
</comment>
<name>A0AAD4WMU4_PRUDU</name>
<keyword evidence="1 2" id="KW-0378">Hydrolase</keyword>
<keyword evidence="5" id="KW-1185">Reference proteome</keyword>
<comment type="pathway">
    <text evidence="2">Amino-acid degradation; L-valine degradation.</text>
</comment>
<dbReference type="Pfam" id="PF16113">
    <property type="entry name" value="ECH_2"/>
    <property type="match status" value="2"/>
</dbReference>
<comment type="catalytic activity">
    <reaction evidence="2">
        <text>3-hydroxy-2-methylpropanoyl-CoA + H2O = 3-hydroxy-2-methylpropanoate + CoA + H(+)</text>
        <dbReference type="Rhea" id="RHEA:20888"/>
        <dbReference type="ChEBI" id="CHEBI:11805"/>
        <dbReference type="ChEBI" id="CHEBI:15377"/>
        <dbReference type="ChEBI" id="CHEBI:15378"/>
        <dbReference type="ChEBI" id="CHEBI:57287"/>
        <dbReference type="ChEBI" id="CHEBI:57340"/>
        <dbReference type="EC" id="3.1.2.4"/>
    </reaction>
</comment>
<dbReference type="Proteomes" id="UP001054821">
    <property type="component" value="Chromosome 2"/>
</dbReference>
<dbReference type="EMBL" id="JAJFAZ020000002">
    <property type="protein sequence ID" value="KAI5346046.1"/>
    <property type="molecule type" value="Genomic_DNA"/>
</dbReference>
<sequence length="213" mass="23990">MLACGLATNFVPSAKLPLLEKALISRAASATSSSCDLASISAIIDEYSLQQPAVNEKSVFHKMDVIDKCFSRPTVEQILSALEKEATTTDTNRADEKEGCRQFMNPCPREYRITCHVLQGQISKDFREGCRAILWGKDKKPKWKPSSLELITDHMVDQCFSRLDGDEELKLPQRSNLPVFANAKLRANYDFGVFLYSIPINISIPSLMLFQFY</sequence>
<dbReference type="GO" id="GO:0006574">
    <property type="term" value="P:L-valine catabolic process"/>
    <property type="evidence" value="ECO:0007669"/>
    <property type="project" value="UniProtKB-UniRule"/>
</dbReference>
<feature type="domain" description="Enoyl-CoA hydratase/isomerase" evidence="3">
    <location>
        <begin position="1"/>
        <end position="93"/>
    </location>
</feature>
<dbReference type="GO" id="GO:0003860">
    <property type="term" value="F:3-hydroxyisobutyryl-CoA hydrolase activity"/>
    <property type="evidence" value="ECO:0007669"/>
    <property type="project" value="UniProtKB-UniRule"/>
</dbReference>
<dbReference type="EC" id="3.1.2.4" evidence="2"/>
<gene>
    <name evidence="4" type="ORF">L3X38_013925</name>
</gene>
<dbReference type="InterPro" id="IPR032259">
    <property type="entry name" value="HIBYL-CoA-H"/>
</dbReference>
<protein>
    <recommendedName>
        <fullName evidence="2">3-hydroxyisobutyryl-CoA hydrolase</fullName>
        <shortName evidence="2">HIB-CoA hydrolase</shortName>
        <shortName evidence="2">HIBYL-CoA-H</shortName>
        <ecNumber evidence="2">3.1.2.4</ecNumber>
    </recommendedName>
    <alternativeName>
        <fullName evidence="2">3-hydroxyisobutyryl-coenzyme A hydrolase</fullName>
    </alternativeName>
</protein>
<evidence type="ECO:0000256" key="1">
    <source>
        <dbReference type="ARBA" id="ARBA00022801"/>
    </source>
</evidence>
<dbReference type="AlphaFoldDB" id="A0AAD4WMU4"/>
<evidence type="ECO:0000313" key="4">
    <source>
        <dbReference type="EMBL" id="KAI5346046.1"/>
    </source>
</evidence>
<reference evidence="4 5" key="1">
    <citation type="journal article" date="2022" name="G3 (Bethesda)">
        <title>Whole-genome sequence and methylome profiling of the almond [Prunus dulcis (Mill.) D.A. Webb] cultivar 'Nonpareil'.</title>
        <authorList>
            <person name="D'Amico-Willman K.M."/>
            <person name="Ouma W.Z."/>
            <person name="Meulia T."/>
            <person name="Sideli G.M."/>
            <person name="Gradziel T.M."/>
            <person name="Fresnedo-Ramirez J."/>
        </authorList>
    </citation>
    <scope>NUCLEOTIDE SEQUENCE [LARGE SCALE GENOMIC DNA]</scope>
    <source>
        <strain evidence="4">Clone GOH B32 T37-40</strain>
    </source>
</reference>
<comment type="caution">
    <text evidence="4">The sequence shown here is derived from an EMBL/GenBank/DDBJ whole genome shotgun (WGS) entry which is preliminary data.</text>
</comment>
<dbReference type="Gene3D" id="3.90.226.10">
    <property type="entry name" value="2-enoyl-CoA Hydratase, Chain A, domain 1"/>
    <property type="match status" value="1"/>
</dbReference>
<organism evidence="4 5">
    <name type="scientific">Prunus dulcis</name>
    <name type="common">Almond</name>
    <name type="synonym">Amygdalus dulcis</name>
    <dbReference type="NCBI Taxonomy" id="3755"/>
    <lineage>
        <taxon>Eukaryota</taxon>
        <taxon>Viridiplantae</taxon>
        <taxon>Streptophyta</taxon>
        <taxon>Embryophyta</taxon>
        <taxon>Tracheophyta</taxon>
        <taxon>Spermatophyta</taxon>
        <taxon>Magnoliopsida</taxon>
        <taxon>eudicotyledons</taxon>
        <taxon>Gunneridae</taxon>
        <taxon>Pentapetalae</taxon>
        <taxon>rosids</taxon>
        <taxon>fabids</taxon>
        <taxon>Rosales</taxon>
        <taxon>Rosaceae</taxon>
        <taxon>Amygdaloideae</taxon>
        <taxon>Amygdaleae</taxon>
        <taxon>Prunus</taxon>
    </lineage>
</organism>
<comment type="function">
    <text evidence="2">Hydrolyzes 3-hydroxyisobutyryl-CoA (HIBYL-CoA), a saline catabolite. Has high activity toward isobutyryl-CoA. Could be an isobutyryl-CoA dehydrogenase that functions in valine catabolism.</text>
</comment>
<dbReference type="PANTHER" id="PTHR43176">
    <property type="entry name" value="3-HYDROXYISOBUTYRYL-COA HYDROLASE-RELATED"/>
    <property type="match status" value="1"/>
</dbReference>
<evidence type="ECO:0000313" key="5">
    <source>
        <dbReference type="Proteomes" id="UP001054821"/>
    </source>
</evidence>
<accession>A0AAD4WMU4</accession>
<proteinExistence type="inferred from homology"/>
<dbReference type="InterPro" id="IPR045004">
    <property type="entry name" value="ECH_dom"/>
</dbReference>
<evidence type="ECO:0000259" key="3">
    <source>
        <dbReference type="Pfam" id="PF16113"/>
    </source>
</evidence>
<feature type="domain" description="Enoyl-CoA hydratase/isomerase" evidence="3">
    <location>
        <begin position="108"/>
        <end position="160"/>
    </location>
</feature>